<feature type="domain" description="Nitroreductase" evidence="7">
    <location>
        <begin position="12"/>
        <end position="163"/>
    </location>
</feature>
<keyword evidence="9" id="KW-1185">Reference proteome</keyword>
<reference evidence="8 9" key="1">
    <citation type="journal article" date="2015" name="Genome Announc.">
        <title>Expanding the biotechnology potential of lactobacilli through comparative genomics of 213 strains and associated genera.</title>
        <authorList>
            <person name="Sun Z."/>
            <person name="Harris H.M."/>
            <person name="McCann A."/>
            <person name="Guo C."/>
            <person name="Argimon S."/>
            <person name="Zhang W."/>
            <person name="Yang X."/>
            <person name="Jeffery I.B."/>
            <person name="Cooney J.C."/>
            <person name="Kagawa T.F."/>
            <person name="Liu W."/>
            <person name="Song Y."/>
            <person name="Salvetti E."/>
            <person name="Wrobel A."/>
            <person name="Rasinkangas P."/>
            <person name="Parkhill J."/>
            <person name="Rea M.C."/>
            <person name="O'Sullivan O."/>
            <person name="Ritari J."/>
            <person name="Douillard F.P."/>
            <person name="Paul Ross R."/>
            <person name="Yang R."/>
            <person name="Briner A.E."/>
            <person name="Felis G.E."/>
            <person name="de Vos W.M."/>
            <person name="Barrangou R."/>
            <person name="Klaenhammer T.R."/>
            <person name="Caufield P.W."/>
            <person name="Cui Y."/>
            <person name="Zhang H."/>
            <person name="O'Toole P.W."/>
        </authorList>
    </citation>
    <scope>NUCLEOTIDE SEQUENCE [LARGE SCALE GENOMIC DNA]</scope>
    <source>
        <strain evidence="8 9">DSM 21051</strain>
    </source>
</reference>
<dbReference type="PIRSF" id="PIRSF005426">
    <property type="entry name" value="Frp"/>
    <property type="match status" value="1"/>
</dbReference>
<evidence type="ECO:0000256" key="2">
    <source>
        <dbReference type="ARBA" id="ARBA00022630"/>
    </source>
</evidence>
<keyword evidence="6" id="KW-0175">Coiled coil</keyword>
<feature type="coiled-coil region" evidence="6">
    <location>
        <begin position="209"/>
        <end position="236"/>
    </location>
</feature>
<keyword evidence="4 5" id="KW-0560">Oxidoreductase</keyword>
<organism evidence="8 9">
    <name type="scientific">Liquorilactobacillus aquaticus DSM 21051</name>
    <dbReference type="NCBI Taxonomy" id="1423725"/>
    <lineage>
        <taxon>Bacteria</taxon>
        <taxon>Bacillati</taxon>
        <taxon>Bacillota</taxon>
        <taxon>Bacilli</taxon>
        <taxon>Lactobacillales</taxon>
        <taxon>Lactobacillaceae</taxon>
        <taxon>Liquorilactobacillus</taxon>
    </lineage>
</organism>
<comment type="caution">
    <text evidence="8">The sequence shown here is derived from an EMBL/GenBank/DDBJ whole genome shotgun (WGS) entry which is preliminary data.</text>
</comment>
<evidence type="ECO:0000259" key="7">
    <source>
        <dbReference type="Pfam" id="PF00881"/>
    </source>
</evidence>
<evidence type="ECO:0000256" key="5">
    <source>
        <dbReference type="PIRNR" id="PIRNR005426"/>
    </source>
</evidence>
<evidence type="ECO:0000256" key="3">
    <source>
        <dbReference type="ARBA" id="ARBA00022643"/>
    </source>
</evidence>
<evidence type="ECO:0000256" key="4">
    <source>
        <dbReference type="ARBA" id="ARBA00023002"/>
    </source>
</evidence>
<dbReference type="EMBL" id="AYZD01000015">
    <property type="protein sequence ID" value="KRM96475.1"/>
    <property type="molecule type" value="Genomic_DNA"/>
</dbReference>
<dbReference type="PANTHER" id="PTHR43425">
    <property type="entry name" value="OXYGEN-INSENSITIVE NADPH NITROREDUCTASE"/>
    <property type="match status" value="1"/>
</dbReference>
<dbReference type="InterPro" id="IPR000415">
    <property type="entry name" value="Nitroreductase-like"/>
</dbReference>
<comment type="similarity">
    <text evidence="1 5">Belongs to the flavin oxidoreductase frp family.</text>
</comment>
<dbReference type="CDD" id="cd02146">
    <property type="entry name" value="NfsA-like"/>
    <property type="match status" value="1"/>
</dbReference>
<dbReference type="PANTHER" id="PTHR43425:SF3">
    <property type="entry name" value="NADPH-DEPENDENT OXIDOREDUCTASE"/>
    <property type="match status" value="1"/>
</dbReference>
<sequence>MIRNQTINKQVKHRTIRAFKDRNLTDEELETIKQVAAHTSTSMFTQQCSILHITSEEKRSTIRQITNQSYVGANGDLFIFIADLYRNQQIRHQMGKDDGRLHKTDVFMQAVQDTVLSVQNVVNAVESMDLGAVILGSINNDPFKLLQELNLPLMTYPILGLQVGVPDQEPQMKPRLPSEFTFFENTYERKVKVKNLHDYDRIVRTYYDLREANRRIDSFTNQIASAKLDLRETKRDQLLKAIRSQSLCLE</sequence>
<gene>
    <name evidence="8" type="ORF">FC19_GL000769</name>
</gene>
<evidence type="ECO:0000313" key="9">
    <source>
        <dbReference type="Proteomes" id="UP000051015"/>
    </source>
</evidence>
<dbReference type="Gene3D" id="3.40.109.10">
    <property type="entry name" value="NADH Oxidase"/>
    <property type="match status" value="1"/>
</dbReference>
<name>A0A0R2D7I0_9LACO</name>
<evidence type="ECO:0000256" key="6">
    <source>
        <dbReference type="SAM" id="Coils"/>
    </source>
</evidence>
<keyword evidence="3 5" id="KW-0288">FMN</keyword>
<dbReference type="GO" id="GO:0016491">
    <property type="term" value="F:oxidoreductase activity"/>
    <property type="evidence" value="ECO:0007669"/>
    <property type="project" value="UniProtKB-UniRule"/>
</dbReference>
<keyword evidence="5" id="KW-0521">NADP</keyword>
<dbReference type="InterPro" id="IPR029479">
    <property type="entry name" value="Nitroreductase"/>
</dbReference>
<dbReference type="AlphaFoldDB" id="A0A0R2D7I0"/>
<dbReference type="SUPFAM" id="SSF55469">
    <property type="entry name" value="FMN-dependent nitroreductase-like"/>
    <property type="match status" value="1"/>
</dbReference>
<dbReference type="STRING" id="1423725.FC19_GL000769"/>
<dbReference type="PATRIC" id="fig|1423725.3.peg.794"/>
<dbReference type="OrthoDB" id="9775805at2"/>
<dbReference type="Pfam" id="PF00881">
    <property type="entry name" value="Nitroreductase"/>
    <property type="match status" value="1"/>
</dbReference>
<evidence type="ECO:0000313" key="8">
    <source>
        <dbReference type="EMBL" id="KRM96475.1"/>
    </source>
</evidence>
<dbReference type="RefSeq" id="WP_057875783.1">
    <property type="nucleotide sequence ID" value="NZ_AYZD01000015.1"/>
</dbReference>
<protein>
    <submittedName>
        <fullName evidence="8">Nitroreductase</fullName>
    </submittedName>
</protein>
<dbReference type="InterPro" id="IPR016446">
    <property type="entry name" value="Flavin_OxRdtase_Frp"/>
</dbReference>
<proteinExistence type="inferred from homology"/>
<keyword evidence="2 5" id="KW-0285">Flavoprotein</keyword>
<accession>A0A0R2D7I0</accession>
<dbReference type="Proteomes" id="UP000051015">
    <property type="component" value="Unassembled WGS sequence"/>
</dbReference>
<evidence type="ECO:0000256" key="1">
    <source>
        <dbReference type="ARBA" id="ARBA00008366"/>
    </source>
</evidence>